<evidence type="ECO:0000256" key="2">
    <source>
        <dbReference type="SAM" id="Phobius"/>
    </source>
</evidence>
<dbReference type="AlphaFoldDB" id="A0A4R5U0X7"/>
<keyword evidence="2" id="KW-0472">Membrane</keyword>
<dbReference type="Proteomes" id="UP000294796">
    <property type="component" value="Unassembled WGS sequence"/>
</dbReference>
<gene>
    <name evidence="4" type="ORF">E2F46_03095</name>
</gene>
<dbReference type="EMBL" id="SMTF01000002">
    <property type="protein sequence ID" value="TDK27207.1"/>
    <property type="molecule type" value="Genomic_DNA"/>
</dbReference>
<feature type="domain" description="YdbS-like PH" evidence="3">
    <location>
        <begin position="439"/>
        <end position="517"/>
    </location>
</feature>
<feature type="transmembrane region" description="Helical" evidence="2">
    <location>
        <begin position="258"/>
        <end position="286"/>
    </location>
</feature>
<keyword evidence="2" id="KW-0812">Transmembrane</keyword>
<protein>
    <recommendedName>
        <fullName evidence="3">YdbS-like PH domain-containing protein</fullName>
    </recommendedName>
</protein>
<evidence type="ECO:0000256" key="1">
    <source>
        <dbReference type="SAM" id="MobiDB-lite"/>
    </source>
</evidence>
<comment type="caution">
    <text evidence="4">The sequence shown here is derived from an EMBL/GenBank/DDBJ whole genome shotgun (WGS) entry which is preliminary data.</text>
</comment>
<evidence type="ECO:0000313" key="5">
    <source>
        <dbReference type="Proteomes" id="UP000294796"/>
    </source>
</evidence>
<dbReference type="PANTHER" id="PTHR34473:SF2">
    <property type="entry name" value="UPF0699 TRANSMEMBRANE PROTEIN YDBT"/>
    <property type="match status" value="1"/>
</dbReference>
<dbReference type="RefSeq" id="WP_133320707.1">
    <property type="nucleotide sequence ID" value="NZ_SMTF01000002.1"/>
</dbReference>
<evidence type="ECO:0000313" key="4">
    <source>
        <dbReference type="EMBL" id="TDK27207.1"/>
    </source>
</evidence>
<dbReference type="InterPro" id="IPR005182">
    <property type="entry name" value="YdbS-like_PH"/>
</dbReference>
<feature type="domain" description="YdbS-like PH" evidence="3">
    <location>
        <begin position="94"/>
        <end position="171"/>
    </location>
</feature>
<reference evidence="4 5" key="1">
    <citation type="submission" date="2019-03" db="EMBL/GenBank/DDBJ databases">
        <title>Luteimonas zhaokaii sp.nov., isolated from the rectal contents of Plateau pika in Yushu, Qinghai Province, China.</title>
        <authorList>
            <person name="Zhang G."/>
        </authorList>
    </citation>
    <scope>NUCLEOTIDE SEQUENCE [LARGE SCALE GENOMIC DNA]</scope>
    <source>
        <strain evidence="4 5">B9</strain>
    </source>
</reference>
<dbReference type="PANTHER" id="PTHR34473">
    <property type="entry name" value="UPF0699 TRANSMEMBRANE PROTEIN YDBS"/>
    <property type="match status" value="1"/>
</dbReference>
<dbReference type="PIRSF" id="PIRSF026631">
    <property type="entry name" value="UCP026631"/>
    <property type="match status" value="1"/>
</dbReference>
<evidence type="ECO:0000259" key="3">
    <source>
        <dbReference type="Pfam" id="PF03703"/>
    </source>
</evidence>
<organism evidence="4 5">
    <name type="scientific">Luteimonas aestuarii</name>
    <dbReference type="NCBI Taxonomy" id="453837"/>
    <lineage>
        <taxon>Bacteria</taxon>
        <taxon>Pseudomonadati</taxon>
        <taxon>Pseudomonadota</taxon>
        <taxon>Gammaproteobacteria</taxon>
        <taxon>Lysobacterales</taxon>
        <taxon>Lysobacteraceae</taxon>
        <taxon>Luteimonas</taxon>
    </lineage>
</organism>
<sequence length="529" mass="58737">MTTPEPGDPAPRPPGTPAPPEPAAVVQAEARLPTDDERRLHPWSWLFVLLASVRQLIVPLGALVVFGGRSEDSWQLIGAGVVVAMLALASIWRYFTYRYRIDGDSLLVRSGVFERSLRQVPFSRIHNVALHQTLLHRVFGVAEVKLESAGGTRPEAQMRVLKLADALALERVIRHRGHAATDAAPEVSPSTAGDGETLLSLGMGEIVRLGLISNRGMVVVAAAFALAWQVFPERRMLGLFRDFWRDAFGYVGQFNGGWLATAASVALFVLLVLALIRAFSVVLAIVRYHGFRLSQHGRRLTVERGLLTRVRASVPRRRIQAWTLRESVLHRAFGRRSLDIDTATSQVDPNQEKPLQELAPVATPAACDALVNHVLRDAAWPPAGWSPLHRRAWMRLLLGDIVFGVAAIAVATWHFGSWGLLALLWLPWAWLVARGHAARAGYAIDGRLVAVREGWWSRRWRFAELDKVQALELRRSPLDRHFGMASVWVDTAGAGAMSGALRIRHLPLDEARRLHARIAGEVARRPLRW</sequence>
<keyword evidence="5" id="KW-1185">Reference proteome</keyword>
<feature type="domain" description="YdbS-like PH" evidence="3">
    <location>
        <begin position="290"/>
        <end position="346"/>
    </location>
</feature>
<dbReference type="OrthoDB" id="240564at2"/>
<dbReference type="InterPro" id="IPR014529">
    <property type="entry name" value="UCP026631"/>
</dbReference>
<name>A0A4R5U0X7_9GAMM</name>
<proteinExistence type="predicted"/>
<feature type="region of interest" description="Disordered" evidence="1">
    <location>
        <begin position="1"/>
        <end position="24"/>
    </location>
</feature>
<feature type="transmembrane region" description="Helical" evidence="2">
    <location>
        <begin position="74"/>
        <end position="95"/>
    </location>
</feature>
<feature type="transmembrane region" description="Helical" evidence="2">
    <location>
        <begin position="212"/>
        <end position="231"/>
    </location>
</feature>
<feature type="compositionally biased region" description="Pro residues" evidence="1">
    <location>
        <begin position="1"/>
        <end position="22"/>
    </location>
</feature>
<dbReference type="Pfam" id="PF03703">
    <property type="entry name" value="bPH_2"/>
    <property type="match status" value="3"/>
</dbReference>
<feature type="transmembrane region" description="Helical" evidence="2">
    <location>
        <begin position="392"/>
        <end position="409"/>
    </location>
</feature>
<feature type="transmembrane region" description="Helical" evidence="2">
    <location>
        <begin position="45"/>
        <end position="68"/>
    </location>
</feature>
<keyword evidence="2" id="KW-1133">Transmembrane helix</keyword>
<accession>A0A4R5U0X7</accession>